<keyword evidence="5" id="KW-0687">Ribonucleoprotein</keyword>
<evidence type="ECO:0000256" key="6">
    <source>
        <dbReference type="PROSITE-ProRule" id="PRU00182"/>
    </source>
</evidence>
<evidence type="ECO:0000256" key="3">
    <source>
        <dbReference type="ARBA" id="ARBA00022884"/>
    </source>
</evidence>
<feature type="region of interest" description="Disordered" evidence="7">
    <location>
        <begin position="90"/>
        <end position="109"/>
    </location>
</feature>
<evidence type="ECO:0000256" key="5">
    <source>
        <dbReference type="ARBA" id="ARBA00023274"/>
    </source>
</evidence>
<name>A0ABR2V7A3_9PEZI</name>
<dbReference type="InterPro" id="IPR036986">
    <property type="entry name" value="S4_RNA-bd_sf"/>
</dbReference>
<dbReference type="InterPro" id="IPR022801">
    <property type="entry name" value="Ribosomal_uS4"/>
</dbReference>
<dbReference type="EMBL" id="JARVKF010000113">
    <property type="protein sequence ID" value="KAK9422370.1"/>
    <property type="molecule type" value="Genomic_DNA"/>
</dbReference>
<dbReference type="Pfam" id="PF01479">
    <property type="entry name" value="S4"/>
    <property type="match status" value="1"/>
</dbReference>
<keyword evidence="2" id="KW-0699">rRNA-binding</keyword>
<accession>A0ABR2V7A3</accession>
<evidence type="ECO:0000313" key="10">
    <source>
        <dbReference type="Proteomes" id="UP001408356"/>
    </source>
</evidence>
<comment type="caution">
    <text evidence="9">The sequence shown here is derived from an EMBL/GenBank/DDBJ whole genome shotgun (WGS) entry which is preliminary data.</text>
</comment>
<evidence type="ECO:0000256" key="4">
    <source>
        <dbReference type="ARBA" id="ARBA00022980"/>
    </source>
</evidence>
<dbReference type="PROSITE" id="PS50889">
    <property type="entry name" value="S4"/>
    <property type="match status" value="1"/>
</dbReference>
<evidence type="ECO:0000313" key="9">
    <source>
        <dbReference type="EMBL" id="KAK9422370.1"/>
    </source>
</evidence>
<dbReference type="PANTHER" id="PTHR11831">
    <property type="entry name" value="30S 40S RIBOSOMAL PROTEIN"/>
    <property type="match status" value="1"/>
</dbReference>
<gene>
    <name evidence="9" type="ORF">SUNI508_04726</name>
</gene>
<dbReference type="PANTHER" id="PTHR11831:SF4">
    <property type="entry name" value="SMALL RIBOSOMAL SUBUNIT PROTEIN US4M"/>
    <property type="match status" value="1"/>
</dbReference>
<keyword evidence="10" id="KW-1185">Reference proteome</keyword>
<evidence type="ECO:0000259" key="8">
    <source>
        <dbReference type="SMART" id="SM00363"/>
    </source>
</evidence>
<comment type="similarity">
    <text evidence="1">Belongs to the universal ribosomal protein uS4 family.</text>
</comment>
<dbReference type="Gene3D" id="3.10.290.10">
    <property type="entry name" value="RNA-binding S4 domain"/>
    <property type="match status" value="1"/>
</dbReference>
<feature type="compositionally biased region" description="Basic and acidic residues" evidence="7">
    <location>
        <begin position="238"/>
        <end position="250"/>
    </location>
</feature>
<dbReference type="Proteomes" id="UP001408356">
    <property type="component" value="Unassembled WGS sequence"/>
</dbReference>
<evidence type="ECO:0000256" key="1">
    <source>
        <dbReference type="ARBA" id="ARBA00007465"/>
    </source>
</evidence>
<protein>
    <recommendedName>
        <fullName evidence="8">RNA-binding S4 domain-containing protein</fullName>
    </recommendedName>
</protein>
<dbReference type="SMART" id="SM00363">
    <property type="entry name" value="S4"/>
    <property type="match status" value="1"/>
</dbReference>
<dbReference type="InterPro" id="IPR002942">
    <property type="entry name" value="S4_RNA-bd"/>
</dbReference>
<reference evidence="9 10" key="1">
    <citation type="journal article" date="2024" name="J. Plant Pathol.">
        <title>Sequence and assembly of the genome of Seiridium unicorne, isolate CBS 538.82, causal agent of cypress canker disease.</title>
        <authorList>
            <person name="Scali E."/>
            <person name="Rocca G.D."/>
            <person name="Danti R."/>
            <person name="Garbelotto M."/>
            <person name="Barberini S."/>
            <person name="Baroncelli R."/>
            <person name="Emiliani G."/>
        </authorList>
    </citation>
    <scope>NUCLEOTIDE SEQUENCE [LARGE SCALE GENOMIC DNA]</scope>
    <source>
        <strain evidence="9 10">BM-138-508</strain>
    </source>
</reference>
<feature type="domain" description="RNA-binding S4" evidence="8">
    <location>
        <begin position="131"/>
        <end position="194"/>
    </location>
</feature>
<evidence type="ECO:0000256" key="7">
    <source>
        <dbReference type="SAM" id="MobiDB-lite"/>
    </source>
</evidence>
<evidence type="ECO:0000256" key="2">
    <source>
        <dbReference type="ARBA" id="ARBA00022730"/>
    </source>
</evidence>
<organism evidence="9 10">
    <name type="scientific">Seiridium unicorne</name>
    <dbReference type="NCBI Taxonomy" id="138068"/>
    <lineage>
        <taxon>Eukaryota</taxon>
        <taxon>Fungi</taxon>
        <taxon>Dikarya</taxon>
        <taxon>Ascomycota</taxon>
        <taxon>Pezizomycotina</taxon>
        <taxon>Sordariomycetes</taxon>
        <taxon>Xylariomycetidae</taxon>
        <taxon>Amphisphaeriales</taxon>
        <taxon>Sporocadaceae</taxon>
        <taxon>Seiridium</taxon>
    </lineage>
</organism>
<feature type="region of interest" description="Disordered" evidence="7">
    <location>
        <begin position="196"/>
        <end position="252"/>
    </location>
</feature>
<feature type="compositionally biased region" description="Acidic residues" evidence="7">
    <location>
        <begin position="208"/>
        <end position="237"/>
    </location>
</feature>
<proteinExistence type="inferred from homology"/>
<keyword evidence="3 6" id="KW-0694">RNA-binding</keyword>
<sequence>MAKGKRLHVLRRPKLRQSWNKYNLYNLWRSKDPKIGLRDNETFFQQKWRAKGLLRSYHGEHMKERDWERMFSRRLLSVANMDPRYMAEFDGSEKAAGRGSGKDEPPQWDEKEIKAKTITPYMNMAFSPMERRLDIAIFRAMFASSARQARQFCIHGAVKVNGKKMPYPAYKLNPGDMFQVEPEKVLYATGKAKPRILEAPSKTTSAEEATEEAEPEPEVAEAETEEVAEAAAEQDPDTTDKPEEVHDLNPTRKAITSLVKQAKSVLENEKLGVAKKRSLRSFIKRARQIQSENRPGSSPADVAAKLNTMMSELNLNAPEPEASETPTEGEKAELKKSVMELLTPEEIKTLERKMKEEEENPFDPDKPYMTPWRPKEFMSPFAFIPQYLEVNHKVCSAVYLRHPVARVGYAEVPTPFGYNVNQLAFNWYLRRR</sequence>
<dbReference type="SUPFAM" id="SSF55174">
    <property type="entry name" value="Alpha-L RNA-binding motif"/>
    <property type="match status" value="1"/>
</dbReference>
<keyword evidence="4" id="KW-0689">Ribosomal protein</keyword>
<dbReference type="CDD" id="cd00165">
    <property type="entry name" value="S4"/>
    <property type="match status" value="1"/>
</dbReference>